<evidence type="ECO:0000313" key="2">
    <source>
        <dbReference type="EMBL" id="KAG2487890.1"/>
    </source>
</evidence>
<gene>
    <name evidence="2" type="ORF">HYH03_013472</name>
</gene>
<dbReference type="EMBL" id="JAEHOE010000090">
    <property type="protein sequence ID" value="KAG2487890.1"/>
    <property type="molecule type" value="Genomic_DNA"/>
</dbReference>
<proteinExistence type="predicted"/>
<sequence length="118" mass="12406">MSAAEVADVTDRLQRMKRAHQLLVDRHLQEQKAARTQQIQQKYLGAAVKFKAEEDARQAAKLAAEQAQAPADHQQGQGREGPGPGPGQLGPAPGSARGQPPWAQQGPGAAAPPPGPQP</sequence>
<evidence type="ECO:0000313" key="3">
    <source>
        <dbReference type="Proteomes" id="UP000612055"/>
    </source>
</evidence>
<accession>A0A835XQP9</accession>
<reference evidence="2" key="1">
    <citation type="journal article" date="2020" name="bioRxiv">
        <title>Comparative genomics of Chlamydomonas.</title>
        <authorList>
            <person name="Craig R.J."/>
            <person name="Hasan A.R."/>
            <person name="Ness R.W."/>
            <person name="Keightley P.D."/>
        </authorList>
    </citation>
    <scope>NUCLEOTIDE SEQUENCE</scope>
    <source>
        <strain evidence="2">CCAP 11/70</strain>
    </source>
</reference>
<feature type="compositionally biased region" description="Gly residues" evidence="1">
    <location>
        <begin position="78"/>
        <end position="88"/>
    </location>
</feature>
<comment type="caution">
    <text evidence="2">The sequence shown here is derived from an EMBL/GenBank/DDBJ whole genome shotgun (WGS) entry which is preliminary data.</text>
</comment>
<organism evidence="2 3">
    <name type="scientific">Edaphochlamys debaryana</name>
    <dbReference type="NCBI Taxonomy" id="47281"/>
    <lineage>
        <taxon>Eukaryota</taxon>
        <taxon>Viridiplantae</taxon>
        <taxon>Chlorophyta</taxon>
        <taxon>core chlorophytes</taxon>
        <taxon>Chlorophyceae</taxon>
        <taxon>CS clade</taxon>
        <taxon>Chlamydomonadales</taxon>
        <taxon>Chlamydomonadales incertae sedis</taxon>
        <taxon>Edaphochlamys</taxon>
    </lineage>
</organism>
<dbReference type="AlphaFoldDB" id="A0A835XQP9"/>
<feature type="compositionally biased region" description="Low complexity" evidence="1">
    <location>
        <begin position="89"/>
        <end position="109"/>
    </location>
</feature>
<evidence type="ECO:0000256" key="1">
    <source>
        <dbReference type="SAM" id="MobiDB-lite"/>
    </source>
</evidence>
<protein>
    <submittedName>
        <fullName evidence="2">Uncharacterized protein</fullName>
    </submittedName>
</protein>
<feature type="compositionally biased region" description="Low complexity" evidence="1">
    <location>
        <begin position="59"/>
        <end position="77"/>
    </location>
</feature>
<dbReference type="Proteomes" id="UP000612055">
    <property type="component" value="Unassembled WGS sequence"/>
</dbReference>
<name>A0A835XQP9_9CHLO</name>
<feature type="region of interest" description="Disordered" evidence="1">
    <location>
        <begin position="59"/>
        <end position="118"/>
    </location>
</feature>
<keyword evidence="3" id="KW-1185">Reference proteome</keyword>